<protein>
    <submittedName>
        <fullName evidence="2">Uncharacterized protein</fullName>
    </submittedName>
</protein>
<keyword evidence="1" id="KW-1133">Transmembrane helix</keyword>
<dbReference type="HOGENOM" id="CLU_3373987_0_0_11"/>
<reference evidence="2 3" key="1">
    <citation type="journal article" date="2014" name="Genome Announc.">
        <title>Draft Genome Sequence of Gordonia alkanivorans Strain CGMCC6845, a Halotolerant Hydrocarbon-Degrading Bacterium.</title>
        <authorList>
            <person name="Wang X."/>
            <person name="Jin D."/>
            <person name="Zhou L."/>
            <person name="Wu L."/>
            <person name="An W."/>
            <person name="Zhao L."/>
        </authorList>
    </citation>
    <scope>NUCLEOTIDE SEQUENCE [LARGE SCALE GENOMIC DNA]</scope>
    <source>
        <strain evidence="2 3">CGMCC 6845</strain>
    </source>
</reference>
<dbReference type="Proteomes" id="UP000035035">
    <property type="component" value="Unassembled WGS sequence"/>
</dbReference>
<evidence type="ECO:0000313" key="2">
    <source>
        <dbReference type="EMBL" id="ETA05593.1"/>
    </source>
</evidence>
<keyword evidence="3" id="KW-1185">Reference proteome</keyword>
<gene>
    <name evidence="2" type="ORF">V525_18600</name>
</gene>
<organism evidence="2 3">
    <name type="scientific">Gordonia alkanivorans CGMCC 6845</name>
    <dbReference type="NCBI Taxonomy" id="1423140"/>
    <lineage>
        <taxon>Bacteria</taxon>
        <taxon>Bacillati</taxon>
        <taxon>Actinomycetota</taxon>
        <taxon>Actinomycetes</taxon>
        <taxon>Mycobacteriales</taxon>
        <taxon>Gordoniaceae</taxon>
        <taxon>Gordonia</taxon>
    </lineage>
</organism>
<dbReference type="AlphaFoldDB" id="W9D8F7"/>
<accession>W9D8F7</accession>
<dbReference type="EMBL" id="AYXO01000045">
    <property type="protein sequence ID" value="ETA05593.1"/>
    <property type="molecule type" value="Genomic_DNA"/>
</dbReference>
<evidence type="ECO:0000313" key="3">
    <source>
        <dbReference type="Proteomes" id="UP000035035"/>
    </source>
</evidence>
<sequence length="34" mass="3570">MITMARMPAMPSVIMFGVIMVCAGALSMVIVVVV</sequence>
<comment type="caution">
    <text evidence="2">The sequence shown here is derived from an EMBL/GenBank/DDBJ whole genome shotgun (WGS) entry which is preliminary data.</text>
</comment>
<proteinExistence type="predicted"/>
<keyword evidence="1" id="KW-0812">Transmembrane</keyword>
<evidence type="ECO:0000256" key="1">
    <source>
        <dbReference type="SAM" id="Phobius"/>
    </source>
</evidence>
<feature type="transmembrane region" description="Helical" evidence="1">
    <location>
        <begin position="12"/>
        <end position="33"/>
    </location>
</feature>
<keyword evidence="1" id="KW-0472">Membrane</keyword>
<name>W9D8F7_9ACTN</name>